<feature type="non-terminal residue" evidence="1">
    <location>
        <position position="37"/>
    </location>
</feature>
<dbReference type="AlphaFoldDB" id="A0A8T2E6H9"/>
<evidence type="ECO:0000313" key="1">
    <source>
        <dbReference type="EMBL" id="KAG7619049.1"/>
    </source>
</evidence>
<dbReference type="EMBL" id="JAEFBK010000004">
    <property type="protein sequence ID" value="KAG7619049.1"/>
    <property type="molecule type" value="Genomic_DNA"/>
</dbReference>
<reference evidence="1 2" key="1">
    <citation type="submission" date="2020-12" db="EMBL/GenBank/DDBJ databases">
        <title>Concerted genomic and epigenomic changes stabilize Arabidopsis allopolyploids.</title>
        <authorList>
            <person name="Chen Z."/>
        </authorList>
    </citation>
    <scope>NUCLEOTIDE SEQUENCE [LARGE SCALE GENOMIC DNA]</scope>
    <source>
        <strain evidence="1">Allo738</strain>
        <tissue evidence="1">Leaf</tissue>
    </source>
</reference>
<protein>
    <submittedName>
        <fullName evidence="1">Uncharacterized protein</fullName>
    </submittedName>
</protein>
<organism evidence="1 2">
    <name type="scientific">Arabidopsis thaliana x Arabidopsis arenosa</name>
    <dbReference type="NCBI Taxonomy" id="1240361"/>
    <lineage>
        <taxon>Eukaryota</taxon>
        <taxon>Viridiplantae</taxon>
        <taxon>Streptophyta</taxon>
        <taxon>Embryophyta</taxon>
        <taxon>Tracheophyta</taxon>
        <taxon>Spermatophyta</taxon>
        <taxon>Magnoliopsida</taxon>
        <taxon>eudicotyledons</taxon>
        <taxon>Gunneridae</taxon>
        <taxon>Pentapetalae</taxon>
        <taxon>rosids</taxon>
        <taxon>malvids</taxon>
        <taxon>Brassicales</taxon>
        <taxon>Brassicaceae</taxon>
        <taxon>Camelineae</taxon>
        <taxon>Arabidopsis</taxon>
    </lineage>
</organism>
<name>A0A8T2E6H9_9BRAS</name>
<comment type="caution">
    <text evidence="1">The sequence shown here is derived from an EMBL/GenBank/DDBJ whole genome shotgun (WGS) entry which is preliminary data.</text>
</comment>
<dbReference type="Proteomes" id="UP000694240">
    <property type="component" value="Chromosome 4"/>
</dbReference>
<proteinExistence type="predicted"/>
<gene>
    <name evidence="1" type="ORF">ISN45_At04g042420</name>
</gene>
<keyword evidence="2" id="KW-1185">Reference proteome</keyword>
<evidence type="ECO:0000313" key="2">
    <source>
        <dbReference type="Proteomes" id="UP000694240"/>
    </source>
</evidence>
<sequence length="37" mass="4156">MTRGIKRSVETPGGNRDEVWLLGAPEESKEVCRGSYF</sequence>
<accession>A0A8T2E6H9</accession>